<dbReference type="Pfam" id="PF00650">
    <property type="entry name" value="CRAL_TRIO"/>
    <property type="match status" value="1"/>
</dbReference>
<evidence type="ECO:0000256" key="1">
    <source>
        <dbReference type="SAM" id="SignalP"/>
    </source>
</evidence>
<evidence type="ECO:0000313" key="3">
    <source>
        <dbReference type="EMBL" id="CAG7639373.1"/>
    </source>
</evidence>
<dbReference type="Proteomes" id="UP000708208">
    <property type="component" value="Unassembled WGS sequence"/>
</dbReference>
<gene>
    <name evidence="3" type="ORF">AFUS01_LOCUS361</name>
</gene>
<dbReference type="AlphaFoldDB" id="A0A8J2JAY6"/>
<reference evidence="3" key="1">
    <citation type="submission" date="2021-06" db="EMBL/GenBank/DDBJ databases">
        <authorList>
            <person name="Hodson N. C."/>
            <person name="Mongue J. A."/>
            <person name="Jaron S. K."/>
        </authorList>
    </citation>
    <scope>NUCLEOTIDE SEQUENCE</scope>
</reference>
<dbReference type="PANTHER" id="PTHR23324:SF83">
    <property type="entry name" value="SEC14-LIKE PROTEIN 2"/>
    <property type="match status" value="1"/>
</dbReference>
<dbReference type="InterPro" id="IPR051064">
    <property type="entry name" value="SEC14/CRAL-TRIO_domain"/>
</dbReference>
<name>A0A8J2JAY6_9HEXA</name>
<dbReference type="GO" id="GO:0005737">
    <property type="term" value="C:cytoplasm"/>
    <property type="evidence" value="ECO:0007669"/>
    <property type="project" value="TreeGrafter"/>
</dbReference>
<sequence length="231" mass="25781">MSPDFVLIAFGAFTTLVLPGIQGQIVPNELPVKLQYLVKWDLERWRAPNEIEDNFPYYLSGFDFENRPIWIVEFGKWDIATLLNTGAGDDASEQALSKHIDQGVWRAYNSTGMRATKGKPVKEVICIVDMDGYDRRQINSAKAVAFIIKKMRTIHGALQFAHDTFVLNASVAAHSLLSVLRPILGRGVEKIHLFGTNPDKFKPVLLKHIPNDQIAEGFGGVAGFQPVKKYG</sequence>
<evidence type="ECO:0000313" key="4">
    <source>
        <dbReference type="Proteomes" id="UP000708208"/>
    </source>
</evidence>
<proteinExistence type="predicted"/>
<dbReference type="CDD" id="cd00170">
    <property type="entry name" value="SEC14"/>
    <property type="match status" value="1"/>
</dbReference>
<organism evidence="3 4">
    <name type="scientific">Allacma fusca</name>
    <dbReference type="NCBI Taxonomy" id="39272"/>
    <lineage>
        <taxon>Eukaryota</taxon>
        <taxon>Metazoa</taxon>
        <taxon>Ecdysozoa</taxon>
        <taxon>Arthropoda</taxon>
        <taxon>Hexapoda</taxon>
        <taxon>Collembola</taxon>
        <taxon>Symphypleona</taxon>
        <taxon>Sminthuridae</taxon>
        <taxon>Allacma</taxon>
    </lineage>
</organism>
<dbReference type="EMBL" id="CAJVCH010001527">
    <property type="protein sequence ID" value="CAG7639373.1"/>
    <property type="molecule type" value="Genomic_DNA"/>
</dbReference>
<feature type="domain" description="CRAL-TRIO" evidence="2">
    <location>
        <begin position="47"/>
        <end position="226"/>
    </location>
</feature>
<comment type="caution">
    <text evidence="3">The sequence shown here is derived from an EMBL/GenBank/DDBJ whole genome shotgun (WGS) entry which is preliminary data.</text>
</comment>
<dbReference type="PROSITE" id="PS50191">
    <property type="entry name" value="CRAL_TRIO"/>
    <property type="match status" value="1"/>
</dbReference>
<accession>A0A8J2JAY6</accession>
<evidence type="ECO:0000259" key="2">
    <source>
        <dbReference type="PROSITE" id="PS50191"/>
    </source>
</evidence>
<protein>
    <recommendedName>
        <fullName evidence="2">CRAL-TRIO domain-containing protein</fullName>
    </recommendedName>
</protein>
<keyword evidence="4" id="KW-1185">Reference proteome</keyword>
<keyword evidence="1" id="KW-0732">Signal</keyword>
<feature type="chain" id="PRO_5035225749" description="CRAL-TRIO domain-containing protein" evidence="1">
    <location>
        <begin position="24"/>
        <end position="231"/>
    </location>
</feature>
<dbReference type="PANTHER" id="PTHR23324">
    <property type="entry name" value="SEC14 RELATED PROTEIN"/>
    <property type="match status" value="1"/>
</dbReference>
<dbReference type="InterPro" id="IPR001251">
    <property type="entry name" value="CRAL-TRIO_dom"/>
</dbReference>
<feature type="signal peptide" evidence="1">
    <location>
        <begin position="1"/>
        <end position="23"/>
    </location>
</feature>